<evidence type="ECO:0000313" key="3">
    <source>
        <dbReference type="EMBL" id="CAE4630342.1"/>
    </source>
</evidence>
<evidence type="ECO:0000256" key="1">
    <source>
        <dbReference type="ARBA" id="ARBA00009005"/>
    </source>
</evidence>
<dbReference type="GO" id="GO:0005737">
    <property type="term" value="C:cytoplasm"/>
    <property type="evidence" value="ECO:0007669"/>
    <property type="project" value="TreeGrafter"/>
</dbReference>
<gene>
    <name evidence="3" type="ORF">AMON00008_LOCUS43038</name>
</gene>
<dbReference type="Gene3D" id="3.40.50.12660">
    <property type="match status" value="1"/>
</dbReference>
<accession>A0A7S4V879</accession>
<sequence>MGLCHGHQEGLVPFRGTGGVVRALIVALDYKYSPNHELTCTADAQVIVRTCERAGIEDITVVTDKHMGDPGFPTNEHVLKHIRAVAKRCEPGDWFFWFFAGHGVNVPDKTGDEQDGFDEAFVTPDLEGHLTASAVLVDDDFARTLDHYVPAGVKILCVCDCCHSGTICDIDSFAYQHEIYQISASKDNEEAVDTGNGGVLTASLRRTIRDLSKRGEAEFSIQEVFDGCKKRAAGLSDLQELTLQFHGTHPKYVAWPLGFPWWQFLQGAKGDISDYEELEGQRRLN</sequence>
<proteinExistence type="inferred from homology"/>
<dbReference type="EMBL" id="HBNR01061111">
    <property type="protein sequence ID" value="CAE4630342.1"/>
    <property type="molecule type" value="Transcribed_RNA"/>
</dbReference>
<comment type="similarity">
    <text evidence="1">Belongs to the peptidase C14B family.</text>
</comment>
<dbReference type="AlphaFoldDB" id="A0A7S4V879"/>
<dbReference type="InterPro" id="IPR011600">
    <property type="entry name" value="Pept_C14_caspase"/>
</dbReference>
<evidence type="ECO:0000259" key="2">
    <source>
        <dbReference type="Pfam" id="PF00656"/>
    </source>
</evidence>
<protein>
    <recommendedName>
        <fullName evidence="2">Peptidase C14 caspase domain-containing protein</fullName>
    </recommendedName>
</protein>
<dbReference type="GO" id="GO:0004197">
    <property type="term" value="F:cysteine-type endopeptidase activity"/>
    <property type="evidence" value="ECO:0007669"/>
    <property type="project" value="InterPro"/>
</dbReference>
<name>A0A7S4V879_9DINO</name>
<dbReference type="Pfam" id="PF00656">
    <property type="entry name" value="Peptidase_C14"/>
    <property type="match status" value="1"/>
</dbReference>
<dbReference type="PANTHER" id="PTHR48104:SF30">
    <property type="entry name" value="METACASPASE-1"/>
    <property type="match status" value="1"/>
</dbReference>
<dbReference type="GO" id="GO:0006508">
    <property type="term" value="P:proteolysis"/>
    <property type="evidence" value="ECO:0007669"/>
    <property type="project" value="InterPro"/>
</dbReference>
<dbReference type="InterPro" id="IPR050452">
    <property type="entry name" value="Metacaspase"/>
</dbReference>
<organism evidence="3">
    <name type="scientific">Alexandrium monilatum</name>
    <dbReference type="NCBI Taxonomy" id="311494"/>
    <lineage>
        <taxon>Eukaryota</taxon>
        <taxon>Sar</taxon>
        <taxon>Alveolata</taxon>
        <taxon>Dinophyceae</taxon>
        <taxon>Gonyaulacales</taxon>
        <taxon>Pyrocystaceae</taxon>
        <taxon>Alexandrium</taxon>
    </lineage>
</organism>
<dbReference type="PANTHER" id="PTHR48104">
    <property type="entry name" value="METACASPASE-4"/>
    <property type="match status" value="1"/>
</dbReference>
<reference evidence="3" key="1">
    <citation type="submission" date="2021-01" db="EMBL/GenBank/DDBJ databases">
        <authorList>
            <person name="Corre E."/>
            <person name="Pelletier E."/>
            <person name="Niang G."/>
            <person name="Scheremetjew M."/>
            <person name="Finn R."/>
            <person name="Kale V."/>
            <person name="Holt S."/>
            <person name="Cochrane G."/>
            <person name="Meng A."/>
            <person name="Brown T."/>
            <person name="Cohen L."/>
        </authorList>
    </citation>
    <scope>NUCLEOTIDE SEQUENCE</scope>
    <source>
        <strain evidence="3">CCMP3105</strain>
    </source>
</reference>
<feature type="domain" description="Peptidase C14 caspase" evidence="2">
    <location>
        <begin position="22"/>
        <end position="227"/>
    </location>
</feature>